<dbReference type="SUPFAM" id="SSF48371">
    <property type="entry name" value="ARM repeat"/>
    <property type="match status" value="1"/>
</dbReference>
<protein>
    <recommendedName>
        <fullName evidence="7">Beta-catenin-like protein 1 N-terminal domain-containing protein</fullName>
    </recommendedName>
</protein>
<evidence type="ECO:0000256" key="3">
    <source>
        <dbReference type="ARBA" id="ARBA00022737"/>
    </source>
</evidence>
<evidence type="ECO:0000256" key="4">
    <source>
        <dbReference type="ARBA" id="ARBA00023054"/>
    </source>
</evidence>
<evidence type="ECO:0000256" key="5">
    <source>
        <dbReference type="ARBA" id="ARBA00023242"/>
    </source>
</evidence>
<keyword evidence="2" id="KW-0597">Phosphoprotein</keyword>
<reference evidence="8 9" key="1">
    <citation type="submission" date="2024-09" db="EMBL/GenBank/DDBJ databases">
        <title>Itraconazole resistance in Madurella fahalii resulting from another homologue of gene encoding cytochrome P450 14-alpha sterol demethylase (CYP51).</title>
        <authorList>
            <person name="Yoshioka I."/>
            <person name="Fahal A.H."/>
            <person name="Kaneko S."/>
            <person name="Yaguchi T."/>
        </authorList>
    </citation>
    <scope>NUCLEOTIDE SEQUENCE [LARGE SCALE GENOMIC DNA]</scope>
    <source>
        <strain evidence="8 9">IFM 68171</strain>
    </source>
</reference>
<dbReference type="InterPro" id="IPR039678">
    <property type="entry name" value="CTNNBL1"/>
</dbReference>
<dbReference type="PANTHER" id="PTHR14978">
    <property type="entry name" value="BETA-CATENIN-LIKE PROTEIN 1 NUCLEAR ASSOCIATED PROTEIN"/>
    <property type="match status" value="1"/>
</dbReference>
<dbReference type="Gene3D" id="1.25.10.10">
    <property type="entry name" value="Leucine-rich Repeat Variant"/>
    <property type="match status" value="1"/>
</dbReference>
<accession>A0ABQ0GF80</accession>
<keyword evidence="4" id="KW-0175">Coiled coil</keyword>
<dbReference type="InterPro" id="IPR011989">
    <property type="entry name" value="ARM-like"/>
</dbReference>
<name>A0ABQ0GF80_9PEZI</name>
<keyword evidence="5" id="KW-0539">Nucleus</keyword>
<dbReference type="GeneID" id="98177370"/>
<dbReference type="Proteomes" id="UP001628179">
    <property type="component" value="Unassembled WGS sequence"/>
</dbReference>
<evidence type="ECO:0000256" key="1">
    <source>
        <dbReference type="ARBA" id="ARBA00004123"/>
    </source>
</evidence>
<evidence type="ECO:0000259" key="7">
    <source>
        <dbReference type="SMART" id="SM01156"/>
    </source>
</evidence>
<feature type="compositionally biased region" description="Acidic residues" evidence="6">
    <location>
        <begin position="50"/>
        <end position="60"/>
    </location>
</feature>
<dbReference type="EMBL" id="BAAFSV010000003">
    <property type="protein sequence ID" value="GAB1316417.1"/>
    <property type="molecule type" value="Genomic_DNA"/>
</dbReference>
<organism evidence="8 9">
    <name type="scientific">Madurella fahalii</name>
    <dbReference type="NCBI Taxonomy" id="1157608"/>
    <lineage>
        <taxon>Eukaryota</taxon>
        <taxon>Fungi</taxon>
        <taxon>Dikarya</taxon>
        <taxon>Ascomycota</taxon>
        <taxon>Pezizomycotina</taxon>
        <taxon>Sordariomycetes</taxon>
        <taxon>Sordariomycetidae</taxon>
        <taxon>Sordariales</taxon>
        <taxon>Sordariales incertae sedis</taxon>
        <taxon>Madurella</taxon>
    </lineage>
</organism>
<evidence type="ECO:0000313" key="9">
    <source>
        <dbReference type="Proteomes" id="UP001628179"/>
    </source>
</evidence>
<feature type="compositionally biased region" description="Acidic residues" evidence="6">
    <location>
        <begin position="84"/>
        <end position="94"/>
    </location>
</feature>
<evidence type="ECO:0000256" key="6">
    <source>
        <dbReference type="SAM" id="MobiDB-lite"/>
    </source>
</evidence>
<dbReference type="InterPro" id="IPR016024">
    <property type="entry name" value="ARM-type_fold"/>
</dbReference>
<dbReference type="PANTHER" id="PTHR14978:SF0">
    <property type="entry name" value="BETA-CATENIN-LIKE PROTEIN 1"/>
    <property type="match status" value="1"/>
</dbReference>
<feature type="region of interest" description="Disordered" evidence="6">
    <location>
        <begin position="1"/>
        <end position="94"/>
    </location>
</feature>
<comment type="caution">
    <text evidence="8">The sequence shown here is derived from an EMBL/GenBank/DDBJ whole genome shotgun (WGS) entry which is preliminary data.</text>
</comment>
<sequence>MTSIDEIFQKSGLPSKRKRDPVRDPTEIYKSAKVSSSHRALPNRHVLLEEAADNDNDDTEAGPSLPPPDEDDGGDYGPAAAAAAEDDDLPNDDEEGRFFGGGITAQEREILDFVDSAEGAIGGGAAGAGGDGAEAVDGAWLKRTALAFERKISRNAELRARFEDDPARFIDSEAELDAAIKALSILSEHPALYADFARLGCVASLVSLLAHENTDIAIDAVEIIGELTDEDVAATEEQWGALVDALLEADLIGLLVSNLGRLDEEAQEADREGVYRALGVVENLCSKKETAEVVGGDEGLLKWLIQRASKSERPVGQNKQYAAEILAILVQSSEQNRRKLAALDAVDAMLQLVAAYRKRDPEKGGEEEEYMENLFEALTSIVDEPDGKDKFIEAEGVELCLIMLKEGKLSKPAALRLLDHAAGGPAGVAVCQKIVEAGGLKTTFTLFMKKHDAQTTEHLVGIFASMLRLLPADSAERIRTLAKFVEKDYEKTEKLVKLRRDYGARMAAVDARIKEEQKGMDEEEREEMADEWFSRRLDAGLFCLQTIDVILAWLVAEDDGARKKIQALLADRAETLAVIRATIQEQIDGIDAESEQGKETKEMLTTLAQFLQ</sequence>
<proteinExistence type="predicted"/>
<gene>
    <name evidence="8" type="ORF">MFIFM68171_06627</name>
</gene>
<evidence type="ECO:0000313" key="8">
    <source>
        <dbReference type="EMBL" id="GAB1316417.1"/>
    </source>
</evidence>
<comment type="subcellular location">
    <subcellularLocation>
        <location evidence="1">Nucleus</location>
    </subcellularLocation>
</comment>
<dbReference type="SMART" id="SM01156">
    <property type="entry name" value="DUF1716"/>
    <property type="match status" value="1"/>
</dbReference>
<dbReference type="Pfam" id="PF08216">
    <property type="entry name" value="CTNNBL"/>
    <property type="match status" value="1"/>
</dbReference>
<evidence type="ECO:0000256" key="2">
    <source>
        <dbReference type="ARBA" id="ARBA00022553"/>
    </source>
</evidence>
<keyword evidence="3" id="KW-0677">Repeat</keyword>
<feature type="domain" description="Beta-catenin-like protein 1 N-terminal" evidence="7">
    <location>
        <begin position="106"/>
        <end position="221"/>
    </location>
</feature>
<dbReference type="InterPro" id="IPR013180">
    <property type="entry name" value="CTNNBL1_N"/>
</dbReference>
<dbReference type="RefSeq" id="XP_070918148.1">
    <property type="nucleotide sequence ID" value="XM_071062047.1"/>
</dbReference>
<keyword evidence="9" id="KW-1185">Reference proteome</keyword>